<organism evidence="2 3">
    <name type="scientific">Oikopleura dioica</name>
    <name type="common">Tunicate</name>
    <dbReference type="NCBI Taxonomy" id="34765"/>
    <lineage>
        <taxon>Eukaryota</taxon>
        <taxon>Metazoa</taxon>
        <taxon>Chordata</taxon>
        <taxon>Tunicata</taxon>
        <taxon>Appendicularia</taxon>
        <taxon>Copelata</taxon>
        <taxon>Oikopleuridae</taxon>
        <taxon>Oikopleura</taxon>
    </lineage>
</organism>
<evidence type="ECO:0000313" key="3">
    <source>
        <dbReference type="Proteomes" id="UP001158576"/>
    </source>
</evidence>
<sequence length="191" mass="22055">MLRANRIIGPRLCQLRAYNFRNEEVKLPGMKEEVELSEEMRKIEKALLEGAKDSPELLKEIRGIYSPYKALNIPETATQQEIRDTISLRRRQYQAQIEDVQKRLHANSTPDSDSALIATANDQIAKLEQSLAEVNEVENLLGSIQARRKFDQEYALQVHQVIWNDLSRGEKIRHQLAKVIRSINYLFSQAV</sequence>
<evidence type="ECO:0000313" key="2">
    <source>
        <dbReference type="EMBL" id="CAG5085842.1"/>
    </source>
</evidence>
<protein>
    <submittedName>
        <fullName evidence="2">Oidioi.mRNA.OKI2018_I69.PAR.g11026.t1.cds</fullName>
    </submittedName>
</protein>
<keyword evidence="1" id="KW-0175">Coiled coil</keyword>
<keyword evidence="3" id="KW-1185">Reference proteome</keyword>
<name>A0ABN7RTL5_OIKDI</name>
<evidence type="ECO:0000256" key="1">
    <source>
        <dbReference type="SAM" id="Coils"/>
    </source>
</evidence>
<gene>
    <name evidence="2" type="ORF">OKIOD_LOCUS2584</name>
</gene>
<proteinExistence type="predicted"/>
<reference evidence="2 3" key="1">
    <citation type="submission" date="2021-04" db="EMBL/GenBank/DDBJ databases">
        <authorList>
            <person name="Bliznina A."/>
        </authorList>
    </citation>
    <scope>NUCLEOTIDE SEQUENCE [LARGE SCALE GENOMIC DNA]</scope>
</reference>
<accession>A0ABN7RTL5</accession>
<dbReference type="Proteomes" id="UP001158576">
    <property type="component" value="Chromosome PAR"/>
</dbReference>
<dbReference type="EMBL" id="OU015568">
    <property type="protein sequence ID" value="CAG5085842.1"/>
    <property type="molecule type" value="Genomic_DNA"/>
</dbReference>
<feature type="coiled-coil region" evidence="1">
    <location>
        <begin position="83"/>
        <end position="147"/>
    </location>
</feature>